<dbReference type="EMBL" id="QDKL01000001">
    <property type="protein sequence ID" value="RZF23237.1"/>
    <property type="molecule type" value="Genomic_DNA"/>
</dbReference>
<proteinExistence type="predicted"/>
<gene>
    <name evidence="1" type="ORF">DAY19_05565</name>
</gene>
<keyword evidence="2" id="KW-1185">Reference proteome</keyword>
<dbReference type="Proteomes" id="UP000443582">
    <property type="component" value="Unassembled WGS sequence"/>
</dbReference>
<protein>
    <recommendedName>
        <fullName evidence="3">Peptidase M48 domain-containing protein</fullName>
    </recommendedName>
</protein>
<accession>A0ABY0IJW1</accession>
<evidence type="ECO:0008006" key="3">
    <source>
        <dbReference type="Google" id="ProtNLM"/>
    </source>
</evidence>
<reference evidence="2" key="1">
    <citation type="journal article" date="2019" name="Int. J. Syst. Evol. Microbiol.">
        <title>Halobacteriovorax valvorus sp. nov., a novel prokaryotic predator isolated from coastal seawater of China.</title>
        <authorList>
            <person name="Chen M.-X."/>
        </authorList>
    </citation>
    <scope>NUCLEOTIDE SEQUENCE [LARGE SCALE GENOMIC DNA]</scope>
    <source>
        <strain evidence="2">BL9</strain>
    </source>
</reference>
<comment type="caution">
    <text evidence="1">The sequence shown here is derived from an EMBL/GenBank/DDBJ whole genome shotgun (WGS) entry which is preliminary data.</text>
</comment>
<sequence length="328" mass="38043">MKNKLIIILISLLSTQLYALEKIECRDSDSLYVEEKVFISNIGKLNCEFYQDVIDTLRDINDFNSVDAVVNIILSDRSFSASFDLGSNLEIPQQFIRQNKAGDYHFVSNEATVGIVAHEYGHAILSSFLAQELPSFNNLFQLQKKISKLKIRAFGIRLLIKDPKTSVSERISLQNELLTTAKKMKELKSKRNNENYERFFNLMLPYQELLADVITVYNYNDKDFLVKIVDHPKYSKLEKEVVVARSFNQVDVELSKENEQSPHAKLYLVRQYIGSNLWPTNSHQKREYIDKILRAIRTSLEEELYGPLPSLNYKAQSKRLISKLKSMR</sequence>
<name>A0ABY0IJW1_9BACT</name>
<organism evidence="1 2">
    <name type="scientific">Halobacteriovorax vibrionivorans</name>
    <dbReference type="NCBI Taxonomy" id="2152716"/>
    <lineage>
        <taxon>Bacteria</taxon>
        <taxon>Pseudomonadati</taxon>
        <taxon>Bdellovibrionota</taxon>
        <taxon>Bacteriovoracia</taxon>
        <taxon>Bacteriovoracales</taxon>
        <taxon>Halobacteriovoraceae</taxon>
        <taxon>Halobacteriovorax</taxon>
    </lineage>
</organism>
<evidence type="ECO:0000313" key="2">
    <source>
        <dbReference type="Proteomes" id="UP000443582"/>
    </source>
</evidence>
<evidence type="ECO:0000313" key="1">
    <source>
        <dbReference type="EMBL" id="RZF23237.1"/>
    </source>
</evidence>
<dbReference type="RefSeq" id="WP_114706184.1">
    <property type="nucleotide sequence ID" value="NZ_QDKL01000001.1"/>
</dbReference>